<dbReference type="EMBL" id="CAMKVN010004115">
    <property type="protein sequence ID" value="CAI2186389.1"/>
    <property type="molecule type" value="Genomic_DNA"/>
</dbReference>
<keyword evidence="2" id="KW-1185">Reference proteome</keyword>
<feature type="non-terminal residue" evidence="1">
    <location>
        <position position="113"/>
    </location>
</feature>
<accession>A0A9W4SZE9</accession>
<dbReference type="Proteomes" id="UP001153678">
    <property type="component" value="Unassembled WGS sequence"/>
</dbReference>
<sequence>LFIKQANQYSTSSVKMSRQTFLFSPKFNKKLIYNSPSNKYQEFTNAYVYSIMFKTGNDTPNRNNVCRETTKEWNKIKNKSKSEIDEIIRDYLAMPNNLYDIQKIRLSDPLERL</sequence>
<organism evidence="1 2">
    <name type="scientific">Funneliformis geosporum</name>
    <dbReference type="NCBI Taxonomy" id="1117311"/>
    <lineage>
        <taxon>Eukaryota</taxon>
        <taxon>Fungi</taxon>
        <taxon>Fungi incertae sedis</taxon>
        <taxon>Mucoromycota</taxon>
        <taxon>Glomeromycotina</taxon>
        <taxon>Glomeromycetes</taxon>
        <taxon>Glomerales</taxon>
        <taxon>Glomeraceae</taxon>
        <taxon>Funneliformis</taxon>
    </lineage>
</organism>
<gene>
    <name evidence="1" type="ORF">FWILDA_LOCUS12551</name>
</gene>
<proteinExistence type="predicted"/>
<dbReference type="AlphaFoldDB" id="A0A9W4SZE9"/>
<evidence type="ECO:0000313" key="1">
    <source>
        <dbReference type="EMBL" id="CAI2186389.1"/>
    </source>
</evidence>
<reference evidence="1" key="1">
    <citation type="submission" date="2022-08" db="EMBL/GenBank/DDBJ databases">
        <authorList>
            <person name="Kallberg Y."/>
            <person name="Tangrot J."/>
            <person name="Rosling A."/>
        </authorList>
    </citation>
    <scope>NUCLEOTIDE SEQUENCE</scope>
    <source>
        <strain evidence="1">Wild A</strain>
    </source>
</reference>
<evidence type="ECO:0000313" key="2">
    <source>
        <dbReference type="Proteomes" id="UP001153678"/>
    </source>
</evidence>
<name>A0A9W4SZE9_9GLOM</name>
<comment type="caution">
    <text evidence="1">The sequence shown here is derived from an EMBL/GenBank/DDBJ whole genome shotgun (WGS) entry which is preliminary data.</text>
</comment>
<dbReference type="OrthoDB" id="2356492at2759"/>
<protein>
    <submittedName>
        <fullName evidence="1">9849_t:CDS:1</fullName>
    </submittedName>
</protein>